<dbReference type="PANTHER" id="PTHR43673:SF10">
    <property type="entry name" value="NADH DEHYDROGENASE_NAD(P)H NITROREDUCTASE XCC3605-RELATED"/>
    <property type="match status" value="1"/>
</dbReference>
<evidence type="ECO:0000256" key="1">
    <source>
        <dbReference type="ARBA" id="ARBA00007118"/>
    </source>
</evidence>
<comment type="caution">
    <text evidence="4">The sequence shown here is derived from an EMBL/GenBank/DDBJ whole genome shotgun (WGS) entry which is preliminary data.</text>
</comment>
<dbReference type="AlphaFoldDB" id="A0A368DJ18"/>
<reference evidence="4 5" key="1">
    <citation type="journal article" date="2018" name="Microbiome">
        <title>Fine metagenomic profile of the Mediterranean stratified and mixed water columns revealed by assembly and recruitment.</title>
        <authorList>
            <person name="Haro-Moreno J.M."/>
            <person name="Lopez-Perez M."/>
            <person name="De La Torre J.R."/>
            <person name="Picazo A."/>
            <person name="Camacho A."/>
            <person name="Rodriguez-Valera F."/>
        </authorList>
    </citation>
    <scope>NUCLEOTIDE SEQUENCE [LARGE SCALE GENOMIC DNA]</scope>
    <source>
        <strain evidence="4">MED-G57</strain>
    </source>
</reference>
<dbReference type="SUPFAM" id="SSF55469">
    <property type="entry name" value="FMN-dependent nitroreductase-like"/>
    <property type="match status" value="1"/>
</dbReference>
<name>A0A368DJ18_9PROT</name>
<dbReference type="PANTHER" id="PTHR43673">
    <property type="entry name" value="NAD(P)H NITROREDUCTASE YDGI-RELATED"/>
    <property type="match status" value="1"/>
</dbReference>
<evidence type="ECO:0000256" key="2">
    <source>
        <dbReference type="ARBA" id="ARBA00023002"/>
    </source>
</evidence>
<evidence type="ECO:0000259" key="3">
    <source>
        <dbReference type="Pfam" id="PF00881"/>
    </source>
</evidence>
<comment type="similarity">
    <text evidence="1">Belongs to the nitroreductase family.</text>
</comment>
<dbReference type="Proteomes" id="UP000253570">
    <property type="component" value="Unassembled WGS sequence"/>
</dbReference>
<feature type="domain" description="Nitroreductase" evidence="3">
    <location>
        <begin position="19"/>
        <end position="162"/>
    </location>
</feature>
<gene>
    <name evidence="4" type="ORF">DBW71_06220</name>
</gene>
<proteinExistence type="inferred from homology"/>
<accession>A0A368DJ18</accession>
<dbReference type="Gene3D" id="3.40.109.10">
    <property type="entry name" value="NADH Oxidase"/>
    <property type="match status" value="1"/>
</dbReference>
<organism evidence="4 5">
    <name type="scientific">PS1 clade bacterium</name>
    <dbReference type="NCBI Taxonomy" id="2175152"/>
    <lineage>
        <taxon>Bacteria</taxon>
        <taxon>Pseudomonadati</taxon>
        <taxon>Pseudomonadota</taxon>
        <taxon>Alphaproteobacteria</taxon>
        <taxon>PS1 clade</taxon>
    </lineage>
</organism>
<keyword evidence="2" id="KW-0560">Oxidoreductase</keyword>
<dbReference type="GO" id="GO:0016491">
    <property type="term" value="F:oxidoreductase activity"/>
    <property type="evidence" value="ECO:0007669"/>
    <property type="project" value="UniProtKB-KW"/>
</dbReference>
<protein>
    <submittedName>
        <fullName evidence="4">Nitroreductase</fullName>
    </submittedName>
</protein>
<dbReference type="EMBL" id="QOQD01000020">
    <property type="protein sequence ID" value="RCL71838.1"/>
    <property type="molecule type" value="Genomic_DNA"/>
</dbReference>
<dbReference type="InterPro" id="IPR029479">
    <property type="entry name" value="Nitroreductase"/>
</dbReference>
<dbReference type="InterPro" id="IPR000415">
    <property type="entry name" value="Nitroreductase-like"/>
</dbReference>
<dbReference type="Pfam" id="PF00881">
    <property type="entry name" value="Nitroreductase"/>
    <property type="match status" value="1"/>
</dbReference>
<dbReference type="CDD" id="cd02138">
    <property type="entry name" value="TdsD-like"/>
    <property type="match status" value="1"/>
</dbReference>
<evidence type="ECO:0000313" key="5">
    <source>
        <dbReference type="Proteomes" id="UP000253570"/>
    </source>
</evidence>
<evidence type="ECO:0000313" key="4">
    <source>
        <dbReference type="EMBL" id="RCL71838.1"/>
    </source>
</evidence>
<sequence>MAMPINKPAKTDYKIIDLISNRWSPRAFAEKGVPKDILRPLFEAARWAASCNNSQPWRYIIAQKENTDQFSKALSCFNENNQKWAKNAPVLGFVCAYQLMAGDRKSRTNFYDTGMAMAQFTLQALEHDLYIHQAGGILIEEVRKEYSIPDDVDIVCGFGLGYQGEADILPEVLAERELQERIRNPIEDFVFTETYNNKFK</sequence>